<evidence type="ECO:0000313" key="8">
    <source>
        <dbReference type="EMBL" id="MBR0599504.1"/>
    </source>
</evidence>
<dbReference type="GO" id="GO:0043856">
    <property type="term" value="F:anti-sigma factor antagonist activity"/>
    <property type="evidence" value="ECO:0007669"/>
    <property type="project" value="InterPro"/>
</dbReference>
<proteinExistence type="inferred from homology"/>
<dbReference type="InterPro" id="IPR003658">
    <property type="entry name" value="Anti-sigma_ant"/>
</dbReference>
<keyword evidence="9" id="KW-1185">Reference proteome</keyword>
<dbReference type="Proteomes" id="UP000675664">
    <property type="component" value="Unassembled WGS sequence"/>
</dbReference>
<evidence type="ECO:0000259" key="7">
    <source>
        <dbReference type="PROSITE" id="PS50801"/>
    </source>
</evidence>
<evidence type="ECO:0000313" key="9">
    <source>
        <dbReference type="Proteomes" id="UP000675664"/>
    </source>
</evidence>
<comment type="caution">
    <text evidence="8">The sequence shown here is derived from an EMBL/GenBank/DDBJ whole genome shotgun (WGS) entry which is preliminary data.</text>
</comment>
<keyword evidence="5" id="KW-0749">Sporulation</keyword>
<feature type="domain" description="STAS" evidence="7">
    <location>
        <begin position="1"/>
        <end position="111"/>
    </location>
</feature>
<dbReference type="RefSeq" id="WP_227019631.1">
    <property type="nucleotide sequence ID" value="NZ_JAGSND010000013.1"/>
</dbReference>
<dbReference type="Gene3D" id="3.30.750.24">
    <property type="entry name" value="STAS domain"/>
    <property type="match status" value="1"/>
</dbReference>
<dbReference type="Pfam" id="PF01740">
    <property type="entry name" value="STAS"/>
    <property type="match status" value="1"/>
</dbReference>
<evidence type="ECO:0000256" key="6">
    <source>
        <dbReference type="RuleBase" id="RU003749"/>
    </source>
</evidence>
<evidence type="ECO:0000256" key="2">
    <source>
        <dbReference type="ARBA" id="ARBA00009013"/>
    </source>
</evidence>
<dbReference type="AlphaFoldDB" id="A0A8J7W263"/>
<gene>
    <name evidence="8" type="primary">spoIIAA</name>
    <name evidence="8" type="ORF">KCX82_16575</name>
</gene>
<dbReference type="InterPro" id="IPR002645">
    <property type="entry name" value="STAS_dom"/>
</dbReference>
<dbReference type="InterPro" id="IPR036513">
    <property type="entry name" value="STAS_dom_sf"/>
</dbReference>
<comment type="function">
    <text evidence="1">In the phosphorylated form it could act as an anti-anti-sigma factor that counteracts SpoIIAB and thus releases sigma f from inhibition.</text>
</comment>
<name>A0A8J7W263_9FIRM</name>
<evidence type="ECO:0000256" key="5">
    <source>
        <dbReference type="ARBA" id="ARBA00022969"/>
    </source>
</evidence>
<dbReference type="GO" id="GO:0030435">
    <property type="term" value="P:sporulation resulting in formation of a cellular spore"/>
    <property type="evidence" value="ECO:0007669"/>
    <property type="project" value="UniProtKB-KW"/>
</dbReference>
<dbReference type="PANTHER" id="PTHR33495:SF2">
    <property type="entry name" value="ANTI-SIGMA FACTOR ANTAGONIST TM_1081-RELATED"/>
    <property type="match status" value="1"/>
</dbReference>
<dbReference type="NCBIfam" id="TIGR00377">
    <property type="entry name" value="ant_ant_sig"/>
    <property type="match status" value="1"/>
</dbReference>
<organism evidence="8 9">
    <name type="scientific">Sinanaerobacter chloroacetimidivorans</name>
    <dbReference type="NCBI Taxonomy" id="2818044"/>
    <lineage>
        <taxon>Bacteria</taxon>
        <taxon>Bacillati</taxon>
        <taxon>Bacillota</taxon>
        <taxon>Clostridia</taxon>
        <taxon>Peptostreptococcales</taxon>
        <taxon>Anaerovoracaceae</taxon>
        <taxon>Sinanaerobacter</taxon>
    </lineage>
</organism>
<comment type="similarity">
    <text evidence="2 6">Belongs to the anti-sigma-factor antagonist family.</text>
</comment>
<accession>A0A8J7W263</accession>
<dbReference type="SUPFAM" id="SSF52091">
    <property type="entry name" value="SpoIIaa-like"/>
    <property type="match status" value="1"/>
</dbReference>
<evidence type="ECO:0000256" key="3">
    <source>
        <dbReference type="ARBA" id="ARBA00020784"/>
    </source>
</evidence>
<evidence type="ECO:0000256" key="4">
    <source>
        <dbReference type="ARBA" id="ARBA00022553"/>
    </source>
</evidence>
<dbReference type="GO" id="GO:0045152">
    <property type="term" value="F:antisigma factor binding"/>
    <property type="evidence" value="ECO:0007669"/>
    <property type="project" value="InterPro"/>
</dbReference>
<dbReference type="InterPro" id="IPR014237">
    <property type="entry name" value="Anti-sigma_F_ant"/>
</dbReference>
<dbReference type="CDD" id="cd07043">
    <property type="entry name" value="STAS_anti-anti-sigma_factors"/>
    <property type="match status" value="1"/>
</dbReference>
<dbReference type="NCBIfam" id="TIGR02886">
    <property type="entry name" value="spore_II_AA"/>
    <property type="match status" value="1"/>
</dbReference>
<sequence>MQIDFEMTDEILIASLNGELDHHTGAVIREEIDKTIDAFHSRHLIFNFEKVSFMDSSGIGVIMGRYNKITQLGGKLLITGCNEYIDRILDMSGIYTIAVRMTTLEEAIEKMKTETSEEEVEGSDR</sequence>
<reference evidence="8" key="2">
    <citation type="submission" date="2021-04" db="EMBL/GenBank/DDBJ databases">
        <authorList>
            <person name="Liu J."/>
        </authorList>
    </citation>
    <scope>NUCLEOTIDE SEQUENCE</scope>
    <source>
        <strain evidence="8">BAD-6</strain>
    </source>
</reference>
<dbReference type="PROSITE" id="PS50801">
    <property type="entry name" value="STAS"/>
    <property type="match status" value="1"/>
</dbReference>
<dbReference type="EMBL" id="JAGSND010000013">
    <property type="protein sequence ID" value="MBR0599504.1"/>
    <property type="molecule type" value="Genomic_DNA"/>
</dbReference>
<reference evidence="8" key="1">
    <citation type="submission" date="2021-04" db="EMBL/GenBank/DDBJ databases">
        <title>Sinoanaerobacter chloroacetimidivorans sp. nov., an obligate anaerobic bacterium isolated from anaerobic sludge.</title>
        <authorList>
            <person name="Bao Y."/>
        </authorList>
    </citation>
    <scope>NUCLEOTIDE SEQUENCE</scope>
    <source>
        <strain evidence="8">BAD-6</strain>
    </source>
</reference>
<protein>
    <recommendedName>
        <fullName evidence="3 6">Anti-sigma F factor antagonist</fullName>
    </recommendedName>
    <alternativeName>
        <fullName evidence="6">Stage II sporulation protein</fullName>
    </alternativeName>
</protein>
<keyword evidence="4" id="KW-0597">Phosphoprotein</keyword>
<dbReference type="PANTHER" id="PTHR33495">
    <property type="entry name" value="ANTI-SIGMA FACTOR ANTAGONIST TM_1081-RELATED-RELATED"/>
    <property type="match status" value="1"/>
</dbReference>
<evidence type="ECO:0000256" key="1">
    <source>
        <dbReference type="ARBA" id="ARBA00001976"/>
    </source>
</evidence>